<dbReference type="Proteomes" id="UP001153269">
    <property type="component" value="Unassembled WGS sequence"/>
</dbReference>
<comment type="caution">
    <text evidence="1">The sequence shown here is derived from an EMBL/GenBank/DDBJ whole genome shotgun (WGS) entry which is preliminary data.</text>
</comment>
<protein>
    <submittedName>
        <fullName evidence="1">Uncharacterized protein</fullName>
    </submittedName>
</protein>
<sequence>MDSMYRRDLDEQAMAGTDVMTPINIIRMQRVVRAAVGLQLRTRAPKIEEGEKMKCCDDGRIDKWREVKEWRSDK</sequence>
<gene>
    <name evidence="1" type="ORF">PLEPLA_LOCUS42998</name>
</gene>
<evidence type="ECO:0000313" key="2">
    <source>
        <dbReference type="Proteomes" id="UP001153269"/>
    </source>
</evidence>
<dbReference type="AlphaFoldDB" id="A0A9N7VLP4"/>
<evidence type="ECO:0000313" key="1">
    <source>
        <dbReference type="EMBL" id="CAB1455227.1"/>
    </source>
</evidence>
<keyword evidence="2" id="KW-1185">Reference proteome</keyword>
<organism evidence="1 2">
    <name type="scientific">Pleuronectes platessa</name>
    <name type="common">European plaice</name>
    <dbReference type="NCBI Taxonomy" id="8262"/>
    <lineage>
        <taxon>Eukaryota</taxon>
        <taxon>Metazoa</taxon>
        <taxon>Chordata</taxon>
        <taxon>Craniata</taxon>
        <taxon>Vertebrata</taxon>
        <taxon>Euteleostomi</taxon>
        <taxon>Actinopterygii</taxon>
        <taxon>Neopterygii</taxon>
        <taxon>Teleostei</taxon>
        <taxon>Neoteleostei</taxon>
        <taxon>Acanthomorphata</taxon>
        <taxon>Carangaria</taxon>
        <taxon>Pleuronectiformes</taxon>
        <taxon>Pleuronectoidei</taxon>
        <taxon>Pleuronectidae</taxon>
        <taxon>Pleuronectes</taxon>
    </lineage>
</organism>
<dbReference type="EMBL" id="CADEAL010004246">
    <property type="protein sequence ID" value="CAB1455227.1"/>
    <property type="molecule type" value="Genomic_DNA"/>
</dbReference>
<accession>A0A9N7VLP4</accession>
<proteinExistence type="predicted"/>
<reference evidence="1" key="1">
    <citation type="submission" date="2020-03" db="EMBL/GenBank/DDBJ databases">
        <authorList>
            <person name="Weist P."/>
        </authorList>
    </citation>
    <scope>NUCLEOTIDE SEQUENCE</scope>
</reference>
<name>A0A9N7VLP4_PLEPL</name>